<gene>
    <name evidence="6" type="ORF">SAMN05428964_10410</name>
</gene>
<evidence type="ECO:0000256" key="4">
    <source>
        <dbReference type="ARBA" id="ARBA00023163"/>
    </source>
</evidence>
<evidence type="ECO:0000313" key="7">
    <source>
        <dbReference type="Proteomes" id="UP000219068"/>
    </source>
</evidence>
<reference evidence="6 7" key="1">
    <citation type="submission" date="2017-08" db="EMBL/GenBank/DDBJ databases">
        <authorList>
            <person name="de Groot N.N."/>
        </authorList>
    </citation>
    <scope>NUCLEOTIDE SEQUENCE [LARGE SCALE GENOMIC DNA]</scope>
    <source>
        <strain evidence="6 7">USBA 78</strain>
    </source>
</reference>
<dbReference type="PROSITE" id="PS00041">
    <property type="entry name" value="HTH_ARAC_FAMILY_1"/>
    <property type="match status" value="1"/>
</dbReference>
<evidence type="ECO:0000259" key="5">
    <source>
        <dbReference type="PROSITE" id="PS01124"/>
    </source>
</evidence>
<proteinExistence type="predicted"/>
<dbReference type="InterPro" id="IPR009057">
    <property type="entry name" value="Homeodomain-like_sf"/>
</dbReference>
<dbReference type="GO" id="GO:0043565">
    <property type="term" value="F:sequence-specific DNA binding"/>
    <property type="evidence" value="ECO:0007669"/>
    <property type="project" value="InterPro"/>
</dbReference>
<dbReference type="Pfam" id="PF12833">
    <property type="entry name" value="HTH_18"/>
    <property type="match status" value="1"/>
</dbReference>
<dbReference type="PANTHER" id="PTHR46796:SF2">
    <property type="entry name" value="TRANSCRIPTIONAL REGULATORY PROTEIN"/>
    <property type="match status" value="1"/>
</dbReference>
<dbReference type="Pfam" id="PF02311">
    <property type="entry name" value="AraC_binding"/>
    <property type="match status" value="1"/>
</dbReference>
<dbReference type="RefSeq" id="WP_097052289.1">
    <property type="nucleotide sequence ID" value="NZ_OBMM01000004.1"/>
</dbReference>
<dbReference type="Proteomes" id="UP000219068">
    <property type="component" value="Unassembled WGS sequence"/>
</dbReference>
<protein>
    <submittedName>
        <fullName evidence="6">AraC-type DNA-binding protein</fullName>
    </submittedName>
</protein>
<dbReference type="InterPro" id="IPR003313">
    <property type="entry name" value="AraC-bd"/>
</dbReference>
<dbReference type="SUPFAM" id="SSF46689">
    <property type="entry name" value="Homeodomain-like"/>
    <property type="match status" value="2"/>
</dbReference>
<dbReference type="GO" id="GO:0003700">
    <property type="term" value="F:DNA-binding transcription factor activity"/>
    <property type="evidence" value="ECO:0007669"/>
    <property type="project" value="InterPro"/>
</dbReference>
<evidence type="ECO:0000313" key="6">
    <source>
        <dbReference type="EMBL" id="SOC23193.1"/>
    </source>
</evidence>
<dbReference type="InterPro" id="IPR018062">
    <property type="entry name" value="HTH_AraC-typ_CS"/>
</dbReference>
<keyword evidence="2 6" id="KW-0238">DNA-binding</keyword>
<accession>A0A285TM78</accession>
<evidence type="ECO:0000256" key="2">
    <source>
        <dbReference type="ARBA" id="ARBA00023125"/>
    </source>
</evidence>
<evidence type="ECO:0000256" key="1">
    <source>
        <dbReference type="ARBA" id="ARBA00023015"/>
    </source>
</evidence>
<sequence>MSDASNEPFRILSHDCTGVLALKARTCHSFAKHSHEQFGIGFMFEGAQKSLSGRGMVEAGAGNILTVNPREVHDGTPLGDTPRGWNMLYLDPDLIRDTARDMTDGKSDHYEFTSPVITSPAVAHCFADLFAAITKGDHENAGLRREEMLFLLLYHAIIVPGEPDHYHHRSRSGADASIARAISMIDDAPDENLSLADLASTAGLSRFQTVRHFTRATGLTPHAYIIQRRLDLSRRLIATGTPLAEVAATAGFADQSHLNRHFIRAYGLSPGRYAKALRHN</sequence>
<dbReference type="InterPro" id="IPR050204">
    <property type="entry name" value="AraC_XylS_family_regulators"/>
</dbReference>
<dbReference type="PROSITE" id="PS01124">
    <property type="entry name" value="HTH_ARAC_FAMILY_2"/>
    <property type="match status" value="1"/>
</dbReference>
<dbReference type="AlphaFoldDB" id="A0A285TM78"/>
<evidence type="ECO:0000256" key="3">
    <source>
        <dbReference type="ARBA" id="ARBA00023159"/>
    </source>
</evidence>
<dbReference type="InterPro" id="IPR018060">
    <property type="entry name" value="HTH_AraC"/>
</dbReference>
<keyword evidence="1" id="KW-0805">Transcription regulation</keyword>
<dbReference type="InterPro" id="IPR037923">
    <property type="entry name" value="HTH-like"/>
</dbReference>
<keyword evidence="4" id="KW-0804">Transcription</keyword>
<dbReference type="EMBL" id="OBMM01000004">
    <property type="protein sequence ID" value="SOC23193.1"/>
    <property type="molecule type" value="Genomic_DNA"/>
</dbReference>
<name>A0A285TM78_9PROT</name>
<dbReference type="SMART" id="SM00342">
    <property type="entry name" value="HTH_ARAC"/>
    <property type="match status" value="1"/>
</dbReference>
<dbReference type="PANTHER" id="PTHR46796">
    <property type="entry name" value="HTH-TYPE TRANSCRIPTIONAL ACTIVATOR RHAS-RELATED"/>
    <property type="match status" value="1"/>
</dbReference>
<keyword evidence="3" id="KW-0010">Activator</keyword>
<dbReference type="SUPFAM" id="SSF51215">
    <property type="entry name" value="Regulatory protein AraC"/>
    <property type="match status" value="1"/>
</dbReference>
<dbReference type="Gene3D" id="1.10.10.60">
    <property type="entry name" value="Homeodomain-like"/>
    <property type="match status" value="1"/>
</dbReference>
<feature type="domain" description="HTH araC/xylS-type" evidence="5">
    <location>
        <begin position="179"/>
        <end position="276"/>
    </location>
</feature>
<organism evidence="6 7">
    <name type="scientific">Thalassospira xiamenensis</name>
    <dbReference type="NCBI Taxonomy" id="220697"/>
    <lineage>
        <taxon>Bacteria</taxon>
        <taxon>Pseudomonadati</taxon>
        <taxon>Pseudomonadota</taxon>
        <taxon>Alphaproteobacteria</taxon>
        <taxon>Rhodospirillales</taxon>
        <taxon>Thalassospiraceae</taxon>
        <taxon>Thalassospira</taxon>
    </lineage>
</organism>